<dbReference type="EMBL" id="ML978074">
    <property type="protein sequence ID" value="KAF2011398.1"/>
    <property type="molecule type" value="Genomic_DNA"/>
</dbReference>
<keyword evidence="2" id="KW-0812">Transmembrane</keyword>
<gene>
    <name evidence="3" type="ORF">BU24DRAFT_426476</name>
</gene>
<keyword evidence="2" id="KW-0472">Membrane</keyword>
<dbReference type="PANTHER" id="PTHR35394:SF5">
    <property type="entry name" value="DUF3176 DOMAIN-CONTAINING PROTEIN"/>
    <property type="match status" value="1"/>
</dbReference>
<keyword evidence="4" id="KW-1185">Reference proteome</keyword>
<sequence length="741" mass="82341">MAPIFDKPLPPAPTYESAEDTISTFTKNTTPPFFKGNRASTQSGQKRVRLVNLRHLYRKRAAHSYLTQPHVFEEPHQRNDFGLGLGLGIGDFPEVRTEEKSTEAAKARRNAAQWIEERIWRYTSTGSIVRRWTLEILSWSISAACMCAIIVILILLENKPVPKWPLAQTFNMLSRVASAALILPVSEALGQLKWNWFKEKSKEVWDFEIFDNASRGPLGSALLLVRTKGKTLASLGAAVTLLALALDPFFQQVIDFPQHWKIVKTGSIPRVIWYEPGPLKAYIDDFDAAMYDSRLQPVVTLFAFGNGTQPVPFGNGTRPDIPLTCPTSKCTWPPYETLGFCSACEELTQMLTYACKTIPDDWSMGHVSDDHGPTSNGTVCGYFLNATSSAPVFMSGYAIELNSSTKGEALLVRTLSLTKYPAKQSLYGGSILYKDLRNPVVDFLTVSARNDVESVYRNEIPVMHECILHLCVKTIESSYDEGTYKEKVTKTYVNATAGAWPWESTTSNSTSGVWFDVSYRENVIISAPHSINGSHGSLVQFGMSNVTFDQVVSTFGAFSGSTLTVQSSSALSRIREGFWGLERYSRDAYDYQWMAPHNITQHLSRMATAMTDSIRSATNTNITIGPAFDLESYVSVTWAWLTLPLLILVLSAIFLIGTVLKTSKDKDEIGVWKTSAMATLMYGGLPADVHEKLKQNSNSIGTPRTKAKRFKASLLPKQGWRFSGDHSSPGLADRARPSEWV</sequence>
<accession>A0A6A5XEB9</accession>
<dbReference type="Pfam" id="PF11374">
    <property type="entry name" value="DUF3176"/>
    <property type="match status" value="1"/>
</dbReference>
<dbReference type="InterPro" id="IPR021514">
    <property type="entry name" value="DUF3176"/>
</dbReference>
<dbReference type="OrthoDB" id="5242705at2759"/>
<feature type="transmembrane region" description="Helical" evidence="2">
    <location>
        <begin position="638"/>
        <end position="660"/>
    </location>
</feature>
<proteinExistence type="predicted"/>
<dbReference type="AlphaFoldDB" id="A0A6A5XEB9"/>
<evidence type="ECO:0000313" key="3">
    <source>
        <dbReference type="EMBL" id="KAF2011398.1"/>
    </source>
</evidence>
<dbReference type="GeneID" id="54286377"/>
<feature type="region of interest" description="Disordered" evidence="1">
    <location>
        <begin position="718"/>
        <end position="741"/>
    </location>
</feature>
<keyword evidence="2" id="KW-1133">Transmembrane helix</keyword>
<dbReference type="PANTHER" id="PTHR35394">
    <property type="entry name" value="DUF3176 DOMAIN-CONTAINING PROTEIN"/>
    <property type="match status" value="1"/>
</dbReference>
<evidence type="ECO:0000256" key="2">
    <source>
        <dbReference type="SAM" id="Phobius"/>
    </source>
</evidence>
<evidence type="ECO:0008006" key="5">
    <source>
        <dbReference type="Google" id="ProtNLM"/>
    </source>
</evidence>
<protein>
    <recommendedName>
        <fullName evidence="5">DUF3176 domain-containing protein</fullName>
    </recommendedName>
</protein>
<evidence type="ECO:0000313" key="4">
    <source>
        <dbReference type="Proteomes" id="UP000799778"/>
    </source>
</evidence>
<name>A0A6A5XEB9_9PLEO</name>
<organism evidence="3 4">
    <name type="scientific">Aaosphaeria arxii CBS 175.79</name>
    <dbReference type="NCBI Taxonomy" id="1450172"/>
    <lineage>
        <taxon>Eukaryota</taxon>
        <taxon>Fungi</taxon>
        <taxon>Dikarya</taxon>
        <taxon>Ascomycota</taxon>
        <taxon>Pezizomycotina</taxon>
        <taxon>Dothideomycetes</taxon>
        <taxon>Pleosporomycetidae</taxon>
        <taxon>Pleosporales</taxon>
        <taxon>Pleosporales incertae sedis</taxon>
        <taxon>Aaosphaeria</taxon>
    </lineage>
</organism>
<dbReference type="Proteomes" id="UP000799778">
    <property type="component" value="Unassembled WGS sequence"/>
</dbReference>
<evidence type="ECO:0000256" key="1">
    <source>
        <dbReference type="SAM" id="MobiDB-lite"/>
    </source>
</evidence>
<dbReference type="RefSeq" id="XP_033379737.1">
    <property type="nucleotide sequence ID" value="XM_033528980.1"/>
</dbReference>
<reference evidence="3" key="1">
    <citation type="journal article" date="2020" name="Stud. Mycol.">
        <title>101 Dothideomycetes genomes: a test case for predicting lifestyles and emergence of pathogens.</title>
        <authorList>
            <person name="Haridas S."/>
            <person name="Albert R."/>
            <person name="Binder M."/>
            <person name="Bloem J."/>
            <person name="Labutti K."/>
            <person name="Salamov A."/>
            <person name="Andreopoulos B."/>
            <person name="Baker S."/>
            <person name="Barry K."/>
            <person name="Bills G."/>
            <person name="Bluhm B."/>
            <person name="Cannon C."/>
            <person name="Castanera R."/>
            <person name="Culley D."/>
            <person name="Daum C."/>
            <person name="Ezra D."/>
            <person name="Gonzalez J."/>
            <person name="Henrissat B."/>
            <person name="Kuo A."/>
            <person name="Liang C."/>
            <person name="Lipzen A."/>
            <person name="Lutzoni F."/>
            <person name="Magnuson J."/>
            <person name="Mondo S."/>
            <person name="Nolan M."/>
            <person name="Ohm R."/>
            <person name="Pangilinan J."/>
            <person name="Park H.-J."/>
            <person name="Ramirez L."/>
            <person name="Alfaro M."/>
            <person name="Sun H."/>
            <person name="Tritt A."/>
            <person name="Yoshinaga Y."/>
            <person name="Zwiers L.-H."/>
            <person name="Turgeon B."/>
            <person name="Goodwin S."/>
            <person name="Spatafora J."/>
            <person name="Crous P."/>
            <person name="Grigoriev I."/>
        </authorList>
    </citation>
    <scope>NUCLEOTIDE SEQUENCE</scope>
    <source>
        <strain evidence="3">CBS 175.79</strain>
    </source>
</reference>